<keyword evidence="8" id="KW-0256">Endoplasmic reticulum</keyword>
<feature type="compositionally biased region" description="Acidic residues" evidence="13">
    <location>
        <begin position="293"/>
        <end position="302"/>
    </location>
</feature>
<dbReference type="Proteomes" id="UP000235388">
    <property type="component" value="Unassembled WGS sequence"/>
</dbReference>
<dbReference type="GO" id="GO:0006487">
    <property type="term" value="P:protein N-linked glycosylation"/>
    <property type="evidence" value="ECO:0007669"/>
    <property type="project" value="TreeGrafter"/>
</dbReference>
<evidence type="ECO:0000256" key="3">
    <source>
        <dbReference type="ARBA" id="ARBA00006739"/>
    </source>
</evidence>
<comment type="similarity">
    <text evidence="3">Belongs to the glycosyltransferase 2 family.</text>
</comment>
<evidence type="ECO:0000313" key="16">
    <source>
        <dbReference type="Proteomes" id="UP000235388"/>
    </source>
</evidence>
<keyword evidence="5" id="KW-0328">Glycosyltransferase</keyword>
<dbReference type="InterPro" id="IPR029044">
    <property type="entry name" value="Nucleotide-diphossugar_trans"/>
</dbReference>
<keyword evidence="10" id="KW-1133">Transmembrane helix</keyword>
<evidence type="ECO:0000256" key="9">
    <source>
        <dbReference type="ARBA" id="ARBA00022968"/>
    </source>
</evidence>
<dbReference type="EC" id="2.4.1.117" evidence="4"/>
<evidence type="ECO:0000313" key="15">
    <source>
        <dbReference type="EMBL" id="PLW25380.1"/>
    </source>
</evidence>
<dbReference type="OrthoDB" id="3784at2759"/>
<evidence type="ECO:0000256" key="13">
    <source>
        <dbReference type="SAM" id="MobiDB-lite"/>
    </source>
</evidence>
<comment type="subcellular location">
    <subcellularLocation>
        <location evidence="1">Endoplasmic reticulum membrane</location>
        <topology evidence="1">Single-pass membrane protein</topology>
    </subcellularLocation>
</comment>
<dbReference type="InterPro" id="IPR001173">
    <property type="entry name" value="Glyco_trans_2-like"/>
</dbReference>
<dbReference type="GO" id="GO:0005789">
    <property type="term" value="C:endoplasmic reticulum membrane"/>
    <property type="evidence" value="ECO:0007669"/>
    <property type="project" value="UniProtKB-SubCell"/>
</dbReference>
<comment type="caution">
    <text evidence="15">The sequence shown here is derived from an EMBL/GenBank/DDBJ whole genome shotgun (WGS) entry which is preliminary data.</text>
</comment>
<reference evidence="15 16" key="1">
    <citation type="submission" date="2017-11" db="EMBL/GenBank/DDBJ databases">
        <title>De novo assembly and phasing of dikaryotic genomes from two isolates of Puccinia coronata f. sp. avenae, the causal agent of oat crown rust.</title>
        <authorList>
            <person name="Miller M.E."/>
            <person name="Zhang Y."/>
            <person name="Omidvar V."/>
            <person name="Sperschneider J."/>
            <person name="Schwessinger B."/>
            <person name="Raley C."/>
            <person name="Palmer J.M."/>
            <person name="Garnica D."/>
            <person name="Upadhyaya N."/>
            <person name="Rathjen J."/>
            <person name="Taylor J.M."/>
            <person name="Park R.F."/>
            <person name="Dodds P.N."/>
            <person name="Hirsch C.D."/>
            <person name="Kianian S.F."/>
            <person name="Figueroa M."/>
        </authorList>
    </citation>
    <scope>NUCLEOTIDE SEQUENCE [LARGE SCALE GENOMIC DNA]</scope>
    <source>
        <strain evidence="15">12NC29</strain>
    </source>
</reference>
<comment type="catalytic activity">
    <reaction evidence="12">
        <text>a di-trans,poly-cis-dolichyl phosphate + UDP-alpha-D-glucose = a di-trans,poly-cis-dolichyl beta-D-glucosyl phosphate + UDP</text>
        <dbReference type="Rhea" id="RHEA:15401"/>
        <dbReference type="Rhea" id="RHEA-COMP:19498"/>
        <dbReference type="Rhea" id="RHEA-COMP:19502"/>
        <dbReference type="ChEBI" id="CHEBI:57525"/>
        <dbReference type="ChEBI" id="CHEBI:57683"/>
        <dbReference type="ChEBI" id="CHEBI:58223"/>
        <dbReference type="ChEBI" id="CHEBI:58885"/>
        <dbReference type="EC" id="2.4.1.117"/>
    </reaction>
    <physiologicalReaction direction="left-to-right" evidence="12">
        <dbReference type="Rhea" id="RHEA:15402"/>
    </physiologicalReaction>
</comment>
<evidence type="ECO:0000256" key="8">
    <source>
        <dbReference type="ARBA" id="ARBA00022824"/>
    </source>
</evidence>
<keyword evidence="11" id="KW-0472">Membrane</keyword>
<dbReference type="PANTHER" id="PTHR10859">
    <property type="entry name" value="GLYCOSYL TRANSFERASE"/>
    <property type="match status" value="1"/>
</dbReference>
<dbReference type="InterPro" id="IPR035518">
    <property type="entry name" value="DPG_synthase"/>
</dbReference>
<keyword evidence="9" id="KW-0735">Signal-anchor</keyword>
<protein>
    <recommendedName>
        <fullName evidence="4">dolichyl-phosphate beta-glucosyltransferase</fullName>
        <ecNumber evidence="4">2.4.1.117</ecNumber>
    </recommendedName>
</protein>
<organism evidence="15 16">
    <name type="scientific">Puccinia coronata f. sp. avenae</name>
    <dbReference type="NCBI Taxonomy" id="200324"/>
    <lineage>
        <taxon>Eukaryota</taxon>
        <taxon>Fungi</taxon>
        <taxon>Dikarya</taxon>
        <taxon>Basidiomycota</taxon>
        <taxon>Pucciniomycotina</taxon>
        <taxon>Pucciniomycetes</taxon>
        <taxon>Pucciniales</taxon>
        <taxon>Pucciniaceae</taxon>
        <taxon>Puccinia</taxon>
    </lineage>
</organism>
<feature type="domain" description="Glycosyltransferase 2-like" evidence="14">
    <location>
        <begin position="142"/>
        <end position="276"/>
    </location>
</feature>
<evidence type="ECO:0000256" key="1">
    <source>
        <dbReference type="ARBA" id="ARBA00004389"/>
    </source>
</evidence>
<dbReference type="STRING" id="200324.A0A2N5TIQ3"/>
<sequence>MNVQTGKWAETRLVFELGSGLAVGTHSDDHGLSWVTTSDSTHLFPKKDRNQKDTVLYLQQHIPNRFTGALRVHERFMWQLLLWTFISLPPLYSLCISILKKISHQPAPATPESLYYISAEKQQKPGEKLTSIKSSLATIDLSVIVPAYNEESRLQKGLADALDWLEECRSQSVLHTDPTSLLPPTLVRSYELLIIDDGSSDRTVHTALQLSIQHALRTNHHPDTEIRVISLGKNRGKGGAVKHGILHARGELILFVDADGATKFSELSKLMNSLKEIQISKPRKTRSSTQEEKTEEEEVDEETYGIAIGSRAHLVSSPTVVSRTKFRNFLMNGFHLYLFILGLKDIRDTQCGFKLMTRATAVRVVQGLHVEGWIFDVELLLRAKLLQDPKIPIAEVPIQWEEIQGSKLSVVKDSIIMAIELFLMRVNYILGVWDLA</sequence>
<dbReference type="SUPFAM" id="SSF53448">
    <property type="entry name" value="Nucleotide-diphospho-sugar transferases"/>
    <property type="match status" value="1"/>
</dbReference>
<dbReference type="AlphaFoldDB" id="A0A2N5TIQ3"/>
<dbReference type="CDD" id="cd04188">
    <property type="entry name" value="DPG_synthase"/>
    <property type="match status" value="1"/>
</dbReference>
<evidence type="ECO:0000256" key="11">
    <source>
        <dbReference type="ARBA" id="ARBA00023136"/>
    </source>
</evidence>
<keyword evidence="6" id="KW-0808">Transferase</keyword>
<evidence type="ECO:0000256" key="4">
    <source>
        <dbReference type="ARBA" id="ARBA00012583"/>
    </source>
</evidence>
<gene>
    <name evidence="15" type="ORF">PCANC_28281</name>
</gene>
<dbReference type="PANTHER" id="PTHR10859:SF91">
    <property type="entry name" value="DOLICHYL-PHOSPHATE BETA-GLUCOSYLTRANSFERASE"/>
    <property type="match status" value="1"/>
</dbReference>
<dbReference type="EMBL" id="PGCJ01000622">
    <property type="protein sequence ID" value="PLW25380.1"/>
    <property type="molecule type" value="Genomic_DNA"/>
</dbReference>
<keyword evidence="16" id="KW-1185">Reference proteome</keyword>
<dbReference type="Pfam" id="PF00535">
    <property type="entry name" value="Glycos_transf_2"/>
    <property type="match status" value="1"/>
</dbReference>
<accession>A0A2N5TIQ3</accession>
<dbReference type="Gene3D" id="3.90.550.10">
    <property type="entry name" value="Spore Coat Polysaccharide Biosynthesis Protein SpsA, Chain A"/>
    <property type="match status" value="1"/>
</dbReference>
<feature type="region of interest" description="Disordered" evidence="13">
    <location>
        <begin position="280"/>
        <end position="302"/>
    </location>
</feature>
<dbReference type="GO" id="GO:0004581">
    <property type="term" value="F:dolichyl-phosphate beta-glucosyltransferase activity"/>
    <property type="evidence" value="ECO:0007669"/>
    <property type="project" value="UniProtKB-EC"/>
</dbReference>
<evidence type="ECO:0000256" key="5">
    <source>
        <dbReference type="ARBA" id="ARBA00022676"/>
    </source>
</evidence>
<keyword evidence="7" id="KW-0812">Transmembrane</keyword>
<evidence type="ECO:0000256" key="7">
    <source>
        <dbReference type="ARBA" id="ARBA00022692"/>
    </source>
</evidence>
<evidence type="ECO:0000256" key="10">
    <source>
        <dbReference type="ARBA" id="ARBA00022989"/>
    </source>
</evidence>
<evidence type="ECO:0000256" key="12">
    <source>
        <dbReference type="ARBA" id="ARBA00045097"/>
    </source>
</evidence>
<proteinExistence type="inferred from homology"/>
<name>A0A2N5TIQ3_9BASI</name>
<evidence type="ECO:0000256" key="2">
    <source>
        <dbReference type="ARBA" id="ARBA00004922"/>
    </source>
</evidence>
<evidence type="ECO:0000256" key="6">
    <source>
        <dbReference type="ARBA" id="ARBA00022679"/>
    </source>
</evidence>
<evidence type="ECO:0000259" key="14">
    <source>
        <dbReference type="Pfam" id="PF00535"/>
    </source>
</evidence>
<comment type="pathway">
    <text evidence="2">Protein modification; protein glycosylation.</text>
</comment>